<accession>A0A543AFF6</accession>
<reference evidence="2 3" key="1">
    <citation type="submission" date="2019-06" db="EMBL/GenBank/DDBJ databases">
        <title>Sequencing the genomes of 1000 actinobacteria strains.</title>
        <authorList>
            <person name="Klenk H.-P."/>
        </authorList>
    </citation>
    <scope>NUCLEOTIDE SEQUENCE [LARGE SCALE GENOMIC DNA]</scope>
    <source>
        <strain evidence="2 3">DSM 24083</strain>
    </source>
</reference>
<dbReference type="RefSeq" id="WP_141866757.1">
    <property type="nucleotide sequence ID" value="NZ_BAABAN010000005.1"/>
</dbReference>
<evidence type="ECO:0000256" key="1">
    <source>
        <dbReference type="SAM" id="MobiDB-lite"/>
    </source>
</evidence>
<evidence type="ECO:0000313" key="3">
    <source>
        <dbReference type="Proteomes" id="UP000319746"/>
    </source>
</evidence>
<protein>
    <submittedName>
        <fullName evidence="2">Uncharacterized protein</fullName>
    </submittedName>
</protein>
<feature type="compositionally biased region" description="Basic and acidic residues" evidence="1">
    <location>
        <begin position="53"/>
        <end position="73"/>
    </location>
</feature>
<proteinExistence type="predicted"/>
<keyword evidence="3" id="KW-1185">Reference proteome</keyword>
<sequence length="197" mass="21745">MTFNPVPPPPPPHVDHLPAVAKKSRKWPWVLGIVGAFVLGGAAGYGGTPEPEIVTKEVEVEPADIDERRSVLDEREDDLDQRSSELDERSSDLEGREEELQTLASELDERDEALTATEQEIEENTIPGSGIYLIGEDIKPGTYRSDGSRCYWARLSGTSGEFEHIIANDNVEGTAYVTIAESDVAFETSRCGEWKLQ</sequence>
<dbReference type="EMBL" id="VFOU01000003">
    <property type="protein sequence ID" value="TQL71266.1"/>
    <property type="molecule type" value="Genomic_DNA"/>
</dbReference>
<dbReference type="OrthoDB" id="166978at2"/>
<organism evidence="2 3">
    <name type="scientific">Enteractinococcus coprophilus</name>
    <dbReference type="NCBI Taxonomy" id="1027633"/>
    <lineage>
        <taxon>Bacteria</taxon>
        <taxon>Bacillati</taxon>
        <taxon>Actinomycetota</taxon>
        <taxon>Actinomycetes</taxon>
        <taxon>Micrococcales</taxon>
        <taxon>Micrococcaceae</taxon>
    </lineage>
</organism>
<comment type="caution">
    <text evidence="2">The sequence shown here is derived from an EMBL/GenBank/DDBJ whole genome shotgun (WGS) entry which is preliminary data.</text>
</comment>
<evidence type="ECO:0000313" key="2">
    <source>
        <dbReference type="EMBL" id="TQL71266.1"/>
    </source>
</evidence>
<dbReference type="Proteomes" id="UP000319746">
    <property type="component" value="Unassembled WGS sequence"/>
</dbReference>
<name>A0A543AFF6_9MICC</name>
<dbReference type="AlphaFoldDB" id="A0A543AFF6"/>
<feature type="compositionally biased region" description="Basic and acidic residues" evidence="1">
    <location>
        <begin position="80"/>
        <end position="94"/>
    </location>
</feature>
<feature type="region of interest" description="Disordered" evidence="1">
    <location>
        <begin position="46"/>
        <end position="99"/>
    </location>
</feature>
<gene>
    <name evidence="2" type="ORF">FB556_1739</name>
</gene>